<dbReference type="AlphaFoldDB" id="A0A6M5UCZ5"/>
<feature type="domain" description="PPM-type phosphatase" evidence="1">
    <location>
        <begin position="2"/>
        <end position="178"/>
    </location>
</feature>
<reference evidence="3" key="1">
    <citation type="journal article" date="2022" name="Int. J. Syst. Evol. Microbiol.">
        <title>Cellulosimicrobium protaetiae sp. nov., isolated from the gut of the larva of Protaetia brevitarsis seulensis.</title>
        <authorList>
            <person name="Le Han H."/>
            <person name="Nguyen T.T.H."/>
            <person name="Li Z."/>
            <person name="Shin N.R."/>
            <person name="Kim S.G."/>
        </authorList>
    </citation>
    <scope>NUCLEOTIDE SEQUENCE [LARGE SCALE GENOMIC DNA]</scope>
    <source>
        <strain evidence="3">BI34</strain>
    </source>
</reference>
<dbReference type="SUPFAM" id="SSF81606">
    <property type="entry name" value="PP2C-like"/>
    <property type="match status" value="1"/>
</dbReference>
<evidence type="ECO:0000313" key="2">
    <source>
        <dbReference type="EMBL" id="QJW35482.1"/>
    </source>
</evidence>
<sequence length="238" mass="25257">MCQDRTQYLSRGGVQAICLSDGAGTATRSEYGAQAITDAGSRFLVDNFEELIANDDGRAVKEAVSQHLLGVLARTADRLGCQVADLAATFLAVAVSGDRFIAVHTGDGVIGYVKDGTLRLMSSPDNSEFANQTTFVTTRGAATSTRLFRGETDEISGFIVMSDGTGASLYNSRSATLARACSTLISVVGRAPTAQVRNPTFKKQLRRVVDTTIRNRTKDDCSLAILARASNAGHLDTP</sequence>
<proteinExistence type="predicted"/>
<accession>A0A6M5UCZ5</accession>
<gene>
    <name evidence="2" type="ORF">FIC82_003970</name>
</gene>
<dbReference type="Proteomes" id="UP000451354">
    <property type="component" value="Chromosome"/>
</dbReference>
<evidence type="ECO:0000313" key="3">
    <source>
        <dbReference type="Proteomes" id="UP000451354"/>
    </source>
</evidence>
<keyword evidence="3" id="KW-1185">Reference proteome</keyword>
<protein>
    <submittedName>
        <fullName evidence="2">Protein phosphatase 2C domain-containing protein</fullName>
    </submittedName>
</protein>
<dbReference type="EMBL" id="CP052757">
    <property type="protein sequence ID" value="QJW35482.1"/>
    <property type="molecule type" value="Genomic_DNA"/>
</dbReference>
<dbReference type="KEGG" id="cprt:FIC82_003970"/>
<evidence type="ECO:0000259" key="1">
    <source>
        <dbReference type="Pfam" id="PF13672"/>
    </source>
</evidence>
<dbReference type="InterPro" id="IPR036457">
    <property type="entry name" value="PPM-type-like_dom_sf"/>
</dbReference>
<name>A0A6M5UCZ5_9MICO</name>
<dbReference type="Gene3D" id="3.60.40.10">
    <property type="entry name" value="PPM-type phosphatase domain"/>
    <property type="match status" value="1"/>
</dbReference>
<dbReference type="Pfam" id="PF13672">
    <property type="entry name" value="PP2C_2"/>
    <property type="match status" value="1"/>
</dbReference>
<organism evidence="2 3">
    <name type="scientific">Cellulosimicrobium protaetiae</name>
    <dbReference type="NCBI Taxonomy" id="2587808"/>
    <lineage>
        <taxon>Bacteria</taxon>
        <taxon>Bacillati</taxon>
        <taxon>Actinomycetota</taxon>
        <taxon>Actinomycetes</taxon>
        <taxon>Micrococcales</taxon>
        <taxon>Promicromonosporaceae</taxon>
        <taxon>Cellulosimicrobium</taxon>
    </lineage>
</organism>
<dbReference type="InterPro" id="IPR001932">
    <property type="entry name" value="PPM-type_phosphatase-like_dom"/>
</dbReference>